<sequence>MEKSSPECSAAVGRATPSSRHNRAPSSTTRKQYEDVAMPFKPTFEFIPTPGDTEAEPFPMVISANVHGYLVKHILVDQGSSVNVLHYHTFSKMGGRYEDLQPSSLTMVSFNAEEHWSRGWHAGTSTWRNRITTSYNHSNTWGLYKLTKGLSEGDTRKTLKAILITEALSFLSIFSDHLYPPPSHTRDTPPNLENVGA</sequence>
<evidence type="ECO:0000313" key="2">
    <source>
        <dbReference type="EMBL" id="KAF7839038.1"/>
    </source>
</evidence>
<name>A0A834X7R8_9FABA</name>
<dbReference type="EMBL" id="JAAIUW010000003">
    <property type="protein sequence ID" value="KAF7839038.1"/>
    <property type="molecule type" value="Genomic_DNA"/>
</dbReference>
<proteinExistence type="predicted"/>
<gene>
    <name evidence="2" type="ORF">G2W53_007520</name>
</gene>
<protein>
    <submittedName>
        <fullName evidence="2">Uncharacterized protein</fullName>
    </submittedName>
</protein>
<dbReference type="Proteomes" id="UP000634136">
    <property type="component" value="Unassembled WGS sequence"/>
</dbReference>
<keyword evidence="3" id="KW-1185">Reference proteome</keyword>
<feature type="compositionally biased region" description="Polar residues" evidence="1">
    <location>
        <begin position="16"/>
        <end position="30"/>
    </location>
</feature>
<dbReference type="AlphaFoldDB" id="A0A834X7R8"/>
<comment type="caution">
    <text evidence="2">The sequence shown here is derived from an EMBL/GenBank/DDBJ whole genome shotgun (WGS) entry which is preliminary data.</text>
</comment>
<evidence type="ECO:0000256" key="1">
    <source>
        <dbReference type="SAM" id="MobiDB-lite"/>
    </source>
</evidence>
<reference evidence="2" key="1">
    <citation type="submission" date="2020-09" db="EMBL/GenBank/DDBJ databases">
        <title>Genome-Enabled Discovery of Anthraquinone Biosynthesis in Senna tora.</title>
        <authorList>
            <person name="Kang S.-H."/>
            <person name="Pandey R.P."/>
            <person name="Lee C.-M."/>
            <person name="Sim J.-S."/>
            <person name="Jeong J.-T."/>
            <person name="Choi B.-S."/>
            <person name="Jung M."/>
            <person name="Ginzburg D."/>
            <person name="Zhao K."/>
            <person name="Won S.Y."/>
            <person name="Oh T.-J."/>
            <person name="Yu Y."/>
            <person name="Kim N.-H."/>
            <person name="Lee O.R."/>
            <person name="Lee T.-H."/>
            <person name="Bashyal P."/>
            <person name="Kim T.-S."/>
            <person name="Lee W.-H."/>
            <person name="Kawkins C."/>
            <person name="Kim C.-K."/>
            <person name="Kim J.S."/>
            <person name="Ahn B.O."/>
            <person name="Rhee S.Y."/>
            <person name="Sohng J.K."/>
        </authorList>
    </citation>
    <scope>NUCLEOTIDE SEQUENCE</scope>
    <source>
        <tissue evidence="2">Leaf</tissue>
    </source>
</reference>
<accession>A0A834X7R8</accession>
<feature type="region of interest" description="Disordered" evidence="1">
    <location>
        <begin position="1"/>
        <end position="34"/>
    </location>
</feature>
<organism evidence="2 3">
    <name type="scientific">Senna tora</name>
    <dbReference type="NCBI Taxonomy" id="362788"/>
    <lineage>
        <taxon>Eukaryota</taxon>
        <taxon>Viridiplantae</taxon>
        <taxon>Streptophyta</taxon>
        <taxon>Embryophyta</taxon>
        <taxon>Tracheophyta</taxon>
        <taxon>Spermatophyta</taxon>
        <taxon>Magnoliopsida</taxon>
        <taxon>eudicotyledons</taxon>
        <taxon>Gunneridae</taxon>
        <taxon>Pentapetalae</taxon>
        <taxon>rosids</taxon>
        <taxon>fabids</taxon>
        <taxon>Fabales</taxon>
        <taxon>Fabaceae</taxon>
        <taxon>Caesalpinioideae</taxon>
        <taxon>Cassia clade</taxon>
        <taxon>Senna</taxon>
    </lineage>
</organism>
<dbReference type="OrthoDB" id="2919534at2759"/>
<evidence type="ECO:0000313" key="3">
    <source>
        <dbReference type="Proteomes" id="UP000634136"/>
    </source>
</evidence>